<dbReference type="SMART" id="SM00326">
    <property type="entry name" value="SH3"/>
    <property type="match status" value="1"/>
</dbReference>
<dbReference type="Proteomes" id="UP000675881">
    <property type="component" value="Chromosome 1"/>
</dbReference>
<dbReference type="SMART" id="SM00227">
    <property type="entry name" value="NEBU"/>
    <property type="match status" value="2"/>
</dbReference>
<dbReference type="PANTHER" id="PTHR46218">
    <property type="entry name" value="LASP"/>
    <property type="match status" value="1"/>
</dbReference>
<feature type="region of interest" description="Disordered" evidence="8">
    <location>
        <begin position="141"/>
        <end position="235"/>
    </location>
</feature>
<dbReference type="PROSITE" id="PS50002">
    <property type="entry name" value="SH3"/>
    <property type="match status" value="1"/>
</dbReference>
<dbReference type="AlphaFoldDB" id="A0A0K2UX87"/>
<dbReference type="CDD" id="cd09447">
    <property type="entry name" value="LIM_LASP"/>
    <property type="match status" value="1"/>
</dbReference>
<dbReference type="PROSITE" id="PS50023">
    <property type="entry name" value="LIM_DOMAIN_2"/>
    <property type="match status" value="1"/>
</dbReference>
<keyword evidence="5 6" id="KW-0440">LIM domain</keyword>
<dbReference type="EMBL" id="HG994580">
    <property type="protein sequence ID" value="CAF2749432.1"/>
    <property type="molecule type" value="Genomic_DNA"/>
</dbReference>
<evidence type="ECO:0000313" key="11">
    <source>
        <dbReference type="EMBL" id="CAF2749432.1"/>
    </source>
</evidence>
<dbReference type="EMBL" id="HACA01025349">
    <property type="protein sequence ID" value="CDW42710.1"/>
    <property type="molecule type" value="Transcribed_RNA"/>
</dbReference>
<dbReference type="PRINTS" id="PR00452">
    <property type="entry name" value="SH3DOMAIN"/>
</dbReference>
<reference evidence="12" key="1">
    <citation type="submission" date="2014-05" db="EMBL/GenBank/DDBJ databases">
        <authorList>
            <person name="Chronopoulou M."/>
        </authorList>
    </citation>
    <scope>NUCLEOTIDE SEQUENCE</scope>
    <source>
        <tissue evidence="12">Whole organism</tissue>
    </source>
</reference>
<dbReference type="Pfam" id="PF00880">
    <property type="entry name" value="Nebulin"/>
    <property type="match status" value="1"/>
</dbReference>
<evidence type="ECO:0000256" key="3">
    <source>
        <dbReference type="ARBA" id="ARBA00022737"/>
    </source>
</evidence>
<feature type="domain" description="SH3" evidence="9">
    <location>
        <begin position="282"/>
        <end position="343"/>
    </location>
</feature>
<protein>
    <submittedName>
        <fullName evidence="12">LIM and SH3 domain protein F42H10.3like [Tribolium castaneum]</fullName>
    </submittedName>
    <submittedName>
        <fullName evidence="11">LIM and SH3 domain protein Lasp,LIM and SH3 domain protein F42H10.3,LIM and SH3 domain protein 1</fullName>
    </submittedName>
</protein>
<dbReference type="Pfam" id="PF00412">
    <property type="entry name" value="LIM"/>
    <property type="match status" value="1"/>
</dbReference>
<dbReference type="SUPFAM" id="SSF50044">
    <property type="entry name" value="SH3-domain"/>
    <property type="match status" value="1"/>
</dbReference>
<dbReference type="InterPro" id="IPR000900">
    <property type="entry name" value="Nebulin_repeat"/>
</dbReference>
<evidence type="ECO:0000313" key="12">
    <source>
        <dbReference type="EMBL" id="CDW42710.1"/>
    </source>
</evidence>
<evidence type="ECO:0000256" key="5">
    <source>
        <dbReference type="ARBA" id="ARBA00023038"/>
    </source>
</evidence>
<dbReference type="SMART" id="SM00132">
    <property type="entry name" value="LIM"/>
    <property type="match status" value="1"/>
</dbReference>
<name>A0A0K2UX87_LEPSM</name>
<evidence type="ECO:0000256" key="2">
    <source>
        <dbReference type="ARBA" id="ARBA00022723"/>
    </source>
</evidence>
<keyword evidence="1 7" id="KW-0728">SH3 domain</keyword>
<dbReference type="InterPro" id="IPR001452">
    <property type="entry name" value="SH3_domain"/>
</dbReference>
<evidence type="ECO:0000259" key="9">
    <source>
        <dbReference type="PROSITE" id="PS50002"/>
    </source>
</evidence>
<proteinExistence type="predicted"/>
<dbReference type="Gene3D" id="2.10.110.10">
    <property type="entry name" value="Cysteine Rich Protein"/>
    <property type="match status" value="1"/>
</dbReference>
<reference evidence="11" key="2">
    <citation type="submission" date="2021-02" db="EMBL/GenBank/DDBJ databases">
        <authorList>
            <person name="Bekaert M."/>
        </authorList>
    </citation>
    <scope>NUCLEOTIDE SEQUENCE</scope>
    <source>
        <strain evidence="11">IoA-00</strain>
    </source>
</reference>
<keyword evidence="4 6" id="KW-0862">Zinc</keyword>
<keyword evidence="3" id="KW-0677">Repeat</keyword>
<dbReference type="InterPro" id="IPR001781">
    <property type="entry name" value="Znf_LIM"/>
</dbReference>
<organism evidence="12">
    <name type="scientific">Lepeophtheirus salmonis</name>
    <name type="common">Salmon louse</name>
    <name type="synonym">Caligus salmonis</name>
    <dbReference type="NCBI Taxonomy" id="72036"/>
    <lineage>
        <taxon>Eukaryota</taxon>
        <taxon>Metazoa</taxon>
        <taxon>Ecdysozoa</taxon>
        <taxon>Arthropoda</taxon>
        <taxon>Crustacea</taxon>
        <taxon>Multicrustacea</taxon>
        <taxon>Hexanauplia</taxon>
        <taxon>Copepoda</taxon>
        <taxon>Siphonostomatoida</taxon>
        <taxon>Caligidae</taxon>
        <taxon>Lepeophtheirus</taxon>
    </lineage>
</organism>
<dbReference type="FunFam" id="2.10.110.10:FF:000087">
    <property type="entry name" value="LIM zinc-binding domain-containing Nebulette"/>
    <property type="match status" value="1"/>
</dbReference>
<evidence type="ECO:0000256" key="1">
    <source>
        <dbReference type="ARBA" id="ARBA00022443"/>
    </source>
</evidence>
<evidence type="ECO:0000259" key="10">
    <source>
        <dbReference type="PROSITE" id="PS50023"/>
    </source>
</evidence>
<evidence type="ECO:0000313" key="13">
    <source>
        <dbReference type="Proteomes" id="UP000675881"/>
    </source>
</evidence>
<dbReference type="InterPro" id="IPR051759">
    <property type="entry name" value="LIM-SH3_domain_protein"/>
</dbReference>
<evidence type="ECO:0000256" key="7">
    <source>
        <dbReference type="PROSITE-ProRule" id="PRU00192"/>
    </source>
</evidence>
<dbReference type="GO" id="GO:0051015">
    <property type="term" value="F:actin filament binding"/>
    <property type="evidence" value="ECO:0007669"/>
    <property type="project" value="TreeGrafter"/>
</dbReference>
<evidence type="ECO:0000256" key="6">
    <source>
        <dbReference type="PROSITE-ProRule" id="PRU00125"/>
    </source>
</evidence>
<dbReference type="GO" id="GO:0005737">
    <property type="term" value="C:cytoplasm"/>
    <property type="evidence" value="ECO:0007669"/>
    <property type="project" value="UniProtKB-ARBA"/>
</dbReference>
<feature type="domain" description="LIM zinc-binding" evidence="10">
    <location>
        <begin position="5"/>
        <end position="65"/>
    </location>
</feature>
<dbReference type="CDD" id="cd11789">
    <property type="entry name" value="SH3_Nebulin_family_C"/>
    <property type="match status" value="1"/>
</dbReference>
<accession>A0A0K2UX87</accession>
<dbReference type="SUPFAM" id="SSF57716">
    <property type="entry name" value="Glucocorticoid receptor-like (DNA-binding domain)"/>
    <property type="match status" value="1"/>
</dbReference>
<keyword evidence="2 6" id="KW-0479">Metal-binding</keyword>
<evidence type="ECO:0000256" key="8">
    <source>
        <dbReference type="SAM" id="MobiDB-lite"/>
    </source>
</evidence>
<sequence length="343" mass="39068">MNVVKKCAKCEKTVYPIEEVKCLEKVWHKACFKCQTCNMTLSMKNYKGFEKLPYCNAHIPKAKATIVADTPEMKRLAENSKNQSNVKYHAEFEASKGKFTAIADDPEIQRIKANTQTISNISYHGIVEQKAAQERMRNLNEENCAPPPLNRADNVQNNNAKSSYTTPEVYTQEQQDSKSVPQQTKMHPTTIHQAAIKKVDTSRSSHGRQTPKEQDAYTTGGRRGVQQQQQPHQQPHQVIYDNNRRPAAHLPNHSHHQQQQQSLYGIHAEDPYQQRQSDAKQKSNKCYQALYDYDAQDLDEVSFVDGDLIINCSHVDEGWMTGTVHRTGKSGMLPANYVQRVNL</sequence>
<keyword evidence="13" id="KW-1185">Reference proteome</keyword>
<dbReference type="PROSITE" id="PS51216">
    <property type="entry name" value="NEBULIN"/>
    <property type="match status" value="2"/>
</dbReference>
<dbReference type="Pfam" id="PF00018">
    <property type="entry name" value="SH3_1"/>
    <property type="match status" value="1"/>
</dbReference>
<dbReference type="PROSITE" id="PS00478">
    <property type="entry name" value="LIM_DOMAIN_1"/>
    <property type="match status" value="1"/>
</dbReference>
<dbReference type="InterPro" id="IPR036028">
    <property type="entry name" value="SH3-like_dom_sf"/>
</dbReference>
<dbReference type="OrthoDB" id="191061at2759"/>
<feature type="compositionally biased region" description="Polar residues" evidence="8">
    <location>
        <begin position="153"/>
        <end position="192"/>
    </location>
</feature>
<dbReference type="PANTHER" id="PTHR46218:SF4">
    <property type="entry name" value="LIM AND SH3 DOMAIN PROTEIN LASP"/>
    <property type="match status" value="1"/>
</dbReference>
<evidence type="ECO:0000256" key="4">
    <source>
        <dbReference type="ARBA" id="ARBA00022833"/>
    </source>
</evidence>
<dbReference type="GO" id="GO:0046872">
    <property type="term" value="F:metal ion binding"/>
    <property type="evidence" value="ECO:0007669"/>
    <property type="project" value="UniProtKB-KW"/>
</dbReference>
<dbReference type="PRINTS" id="PR00499">
    <property type="entry name" value="P67PHOX"/>
</dbReference>
<feature type="compositionally biased region" description="Low complexity" evidence="8">
    <location>
        <begin position="226"/>
        <end position="235"/>
    </location>
</feature>
<dbReference type="GO" id="GO:0005925">
    <property type="term" value="C:focal adhesion"/>
    <property type="evidence" value="ECO:0007669"/>
    <property type="project" value="TreeGrafter"/>
</dbReference>
<gene>
    <name evidence="11" type="ORF">LSAA_1989</name>
</gene>
<dbReference type="Gene3D" id="2.30.30.40">
    <property type="entry name" value="SH3 Domains"/>
    <property type="match status" value="1"/>
</dbReference>